<dbReference type="STRING" id="1440763.BJI69_19290"/>
<accession>A0A0G9HHT9</accession>
<dbReference type="Gene3D" id="1.10.3210.10">
    <property type="entry name" value="Hypothetical protein af1432"/>
    <property type="match status" value="1"/>
</dbReference>
<dbReference type="Pfam" id="PF01966">
    <property type="entry name" value="HD"/>
    <property type="match status" value="1"/>
</dbReference>
<dbReference type="InterPro" id="IPR006674">
    <property type="entry name" value="HD_domain"/>
</dbReference>
<protein>
    <submittedName>
        <fullName evidence="1">Phosphohydrolase</fullName>
    </submittedName>
</protein>
<dbReference type="RefSeq" id="WP_046967537.1">
    <property type="nucleotide sequence ID" value="NZ_CP017480.1"/>
</dbReference>
<keyword evidence="2" id="KW-1185">Reference proteome</keyword>
<dbReference type="PANTHER" id="PTHR35569">
    <property type="entry name" value="CYANAMIDE HYDRATASE DDI2-RELATED"/>
    <property type="match status" value="1"/>
</dbReference>
<evidence type="ECO:0000313" key="2">
    <source>
        <dbReference type="Proteomes" id="UP000182987"/>
    </source>
</evidence>
<dbReference type="PANTHER" id="PTHR35569:SF1">
    <property type="entry name" value="CYANAMIDE HYDRATASE DDI2-RELATED"/>
    <property type="match status" value="1"/>
</dbReference>
<dbReference type="PATRIC" id="fig|1440763.5.peg.1771"/>
<sequence length="215" mass="23816">MNAPVSIGGISAPDSAFTRKAAALVEQVHNRDMVNHVHRSWWFADFLGRKRGLKYDREVVYLAAIMHDLGLSQAHMADKRFEVDGADAARDLLRKDRFPEAKAQAVWDAIAFHSSIGIAEYKEPEIALVHLGSHLDVLGFYYDEVTPQLIDDTLALYPRVGFPAAFQAALAEVVRKKPILAAGTGLVDIGHRHVPGFALPNGCDLLDNTVFEHRH</sequence>
<reference evidence="2" key="1">
    <citation type="submission" date="2016-09" db="EMBL/GenBank/DDBJ databases">
        <authorList>
            <person name="Lysoe E."/>
        </authorList>
    </citation>
    <scope>NUCLEOTIDE SEQUENCE [LARGE SCALE GENOMIC DNA]</scope>
    <source>
        <strain evidence="2">LJ96T</strain>
    </source>
</reference>
<evidence type="ECO:0000313" key="1">
    <source>
        <dbReference type="EMBL" id="APG05838.1"/>
    </source>
</evidence>
<dbReference type="SUPFAM" id="SSF109604">
    <property type="entry name" value="HD-domain/PDEase-like"/>
    <property type="match status" value="1"/>
</dbReference>
<dbReference type="AlphaFoldDB" id="A0A0G9HHT9"/>
<gene>
    <name evidence="1" type="ORF">BJI69_19290</name>
</gene>
<dbReference type="Proteomes" id="UP000182987">
    <property type="component" value="Chromosome"/>
</dbReference>
<proteinExistence type="predicted"/>
<dbReference type="EMBL" id="CP017480">
    <property type="protein sequence ID" value="APG05838.1"/>
    <property type="molecule type" value="Genomic_DNA"/>
</dbReference>
<dbReference type="KEGG" id="lrz:BJI69_19290"/>
<dbReference type="OrthoDB" id="8478129at2"/>
<name>A0A0G9HHT9_9GAMM</name>
<organism evidence="1 2">
    <name type="scientific">Luteibacter rhizovicinus DSM 16549</name>
    <dbReference type="NCBI Taxonomy" id="1440763"/>
    <lineage>
        <taxon>Bacteria</taxon>
        <taxon>Pseudomonadati</taxon>
        <taxon>Pseudomonadota</taxon>
        <taxon>Gammaproteobacteria</taxon>
        <taxon>Lysobacterales</taxon>
        <taxon>Rhodanobacteraceae</taxon>
        <taxon>Luteibacter</taxon>
    </lineage>
</organism>